<name>A0A1C5IXH7_9ACTN</name>
<evidence type="ECO:0000313" key="1">
    <source>
        <dbReference type="EMBL" id="SCG63018.1"/>
    </source>
</evidence>
<dbReference type="STRING" id="745366.GA0070213_107294"/>
<protein>
    <submittedName>
        <fullName evidence="1">Uncharacterized protein</fullName>
    </submittedName>
</protein>
<gene>
    <name evidence="1" type="ORF">GA0070213_107294</name>
</gene>
<dbReference type="RefSeq" id="WP_091064098.1">
    <property type="nucleotide sequence ID" value="NZ_FMDM01000007.1"/>
</dbReference>
<reference evidence="2" key="1">
    <citation type="submission" date="2016-06" db="EMBL/GenBank/DDBJ databases">
        <authorList>
            <person name="Varghese N."/>
            <person name="Submissions Spin"/>
        </authorList>
    </citation>
    <scope>NUCLEOTIDE SEQUENCE [LARGE SCALE GENOMIC DNA]</scope>
    <source>
        <strain evidence="2">DSM 45647</strain>
    </source>
</reference>
<dbReference type="Proteomes" id="UP000199360">
    <property type="component" value="Unassembled WGS sequence"/>
</dbReference>
<dbReference type="AlphaFoldDB" id="A0A1C5IXH7"/>
<dbReference type="EMBL" id="FMDM01000007">
    <property type="protein sequence ID" value="SCG63018.1"/>
    <property type="molecule type" value="Genomic_DNA"/>
</dbReference>
<evidence type="ECO:0000313" key="2">
    <source>
        <dbReference type="Proteomes" id="UP000199360"/>
    </source>
</evidence>
<keyword evidence="2" id="KW-1185">Reference proteome</keyword>
<proteinExistence type="predicted"/>
<sequence>MDTVVGRFVTLDDDADTTEEAAHRLRRELHQLDAVRSVRQAESATVAPDGSRAGELAELGTLLAVLAAQADLVAGVLRVVGEWQRRRGRGRVEVRIGEHELIIDDATADEQRRLIEAFVDRVFPPER</sequence>
<organism evidence="1 2">
    <name type="scientific">Micromonospora humi</name>
    <dbReference type="NCBI Taxonomy" id="745366"/>
    <lineage>
        <taxon>Bacteria</taxon>
        <taxon>Bacillati</taxon>
        <taxon>Actinomycetota</taxon>
        <taxon>Actinomycetes</taxon>
        <taxon>Micromonosporales</taxon>
        <taxon>Micromonosporaceae</taxon>
        <taxon>Micromonospora</taxon>
    </lineage>
</organism>
<accession>A0A1C5IXH7</accession>